<feature type="non-terminal residue" evidence="2">
    <location>
        <position position="1"/>
    </location>
</feature>
<accession>A0ABN9PJF0</accession>
<feature type="compositionally biased region" description="Pro residues" evidence="1">
    <location>
        <begin position="160"/>
        <end position="169"/>
    </location>
</feature>
<feature type="compositionally biased region" description="Low complexity" evidence="1">
    <location>
        <begin position="194"/>
        <end position="204"/>
    </location>
</feature>
<feature type="region of interest" description="Disordered" evidence="1">
    <location>
        <begin position="125"/>
        <end position="220"/>
    </location>
</feature>
<organism evidence="2 3">
    <name type="scientific">Prorocentrum cordatum</name>
    <dbReference type="NCBI Taxonomy" id="2364126"/>
    <lineage>
        <taxon>Eukaryota</taxon>
        <taxon>Sar</taxon>
        <taxon>Alveolata</taxon>
        <taxon>Dinophyceae</taxon>
        <taxon>Prorocentrales</taxon>
        <taxon>Prorocentraceae</taxon>
        <taxon>Prorocentrum</taxon>
    </lineage>
</organism>
<comment type="caution">
    <text evidence="2">The sequence shown here is derived from an EMBL/GenBank/DDBJ whole genome shotgun (WGS) entry which is preliminary data.</text>
</comment>
<dbReference type="EMBL" id="CAUYUJ010000813">
    <property type="protein sequence ID" value="CAK0792682.1"/>
    <property type="molecule type" value="Genomic_DNA"/>
</dbReference>
<feature type="compositionally biased region" description="Pro residues" evidence="1">
    <location>
        <begin position="137"/>
        <end position="146"/>
    </location>
</feature>
<gene>
    <name evidence="2" type="ORF">PCOR1329_LOCUS3184</name>
</gene>
<feature type="region of interest" description="Disordered" evidence="1">
    <location>
        <begin position="284"/>
        <end position="325"/>
    </location>
</feature>
<proteinExistence type="predicted"/>
<protein>
    <submittedName>
        <fullName evidence="2">Uncharacterized protein</fullName>
    </submittedName>
</protein>
<feature type="compositionally biased region" description="Low complexity" evidence="1">
    <location>
        <begin position="284"/>
        <end position="297"/>
    </location>
</feature>
<reference evidence="2" key="1">
    <citation type="submission" date="2023-10" db="EMBL/GenBank/DDBJ databases">
        <authorList>
            <person name="Chen Y."/>
            <person name="Shah S."/>
            <person name="Dougan E. K."/>
            <person name="Thang M."/>
            <person name="Chan C."/>
        </authorList>
    </citation>
    <scope>NUCLEOTIDE SEQUENCE [LARGE SCALE GENOMIC DNA]</scope>
</reference>
<name>A0ABN9PJF0_9DINO</name>
<keyword evidence="3" id="KW-1185">Reference proteome</keyword>
<sequence length="377" mass="38684">LPPPLPPPSPTCGGNRPIWASCSPHPRRLRSRFGSGRPGPGVCLARAGGRRLGRGRAGAARSWRGPLPPQDPVIRRVVERTCQKPSVAILLHDARMSKGPRSGRDMPLCVGAGAAAAGGRPMLRLRSDPCLGRPGPGARPPCPEQPPRPRRASTGTVAAPPAPKAPPRPAARRLAPGEPLSPPGRAAEARSPRLRGGPSPRCGGESPRGDSPSFGRLATPAFVWPREPACHSARSAASTTASGSCASCVSCASAASSPGPGSSTSSPEAPREVFAEAEPALRSARAGPCGGRPPAGAAAGGQSRGLGPFLGGAAPRRAGPPRRRGCDMPGMAPLRALCAERSCLKQRVGAEERAAVFEGSVLLRLEEIRLLGRRAAR</sequence>
<evidence type="ECO:0000256" key="1">
    <source>
        <dbReference type="SAM" id="MobiDB-lite"/>
    </source>
</evidence>
<dbReference type="Proteomes" id="UP001189429">
    <property type="component" value="Unassembled WGS sequence"/>
</dbReference>
<evidence type="ECO:0000313" key="3">
    <source>
        <dbReference type="Proteomes" id="UP001189429"/>
    </source>
</evidence>
<evidence type="ECO:0000313" key="2">
    <source>
        <dbReference type="EMBL" id="CAK0792682.1"/>
    </source>
</evidence>
<feature type="compositionally biased region" description="Gly residues" evidence="1">
    <location>
        <begin position="298"/>
        <end position="310"/>
    </location>
</feature>